<dbReference type="AlphaFoldDB" id="A0A8H8CRJ7"/>
<proteinExistence type="predicted"/>
<organism evidence="2">
    <name type="scientific">Psilocybe cubensis</name>
    <name type="common">Psychedelic mushroom</name>
    <name type="synonym">Stropharia cubensis</name>
    <dbReference type="NCBI Taxonomy" id="181762"/>
    <lineage>
        <taxon>Eukaryota</taxon>
        <taxon>Fungi</taxon>
        <taxon>Dikarya</taxon>
        <taxon>Basidiomycota</taxon>
        <taxon>Agaricomycotina</taxon>
        <taxon>Agaricomycetes</taxon>
        <taxon>Agaricomycetidae</taxon>
        <taxon>Agaricales</taxon>
        <taxon>Agaricineae</taxon>
        <taxon>Strophariaceae</taxon>
        <taxon>Psilocybe</taxon>
    </lineage>
</organism>
<comment type="caution">
    <text evidence="2">The sequence shown here is derived from an EMBL/GenBank/DDBJ whole genome shotgun (WGS) entry which is preliminary data.</text>
</comment>
<feature type="region of interest" description="Disordered" evidence="1">
    <location>
        <begin position="45"/>
        <end position="76"/>
    </location>
</feature>
<evidence type="ECO:0000256" key="1">
    <source>
        <dbReference type="SAM" id="MobiDB-lite"/>
    </source>
</evidence>
<feature type="compositionally biased region" description="Polar residues" evidence="1">
    <location>
        <begin position="51"/>
        <end position="60"/>
    </location>
</feature>
<dbReference type="OrthoDB" id="2592504at2759"/>
<dbReference type="EMBL" id="JAFIQS010000001">
    <property type="protein sequence ID" value="KAG5174214.1"/>
    <property type="molecule type" value="Genomic_DNA"/>
</dbReference>
<name>A0A8H8CRJ7_PSICU</name>
<protein>
    <submittedName>
        <fullName evidence="2">Uncharacterized protein</fullName>
    </submittedName>
</protein>
<evidence type="ECO:0000313" key="2">
    <source>
        <dbReference type="EMBL" id="KAG5174214.1"/>
    </source>
</evidence>
<reference evidence="2" key="1">
    <citation type="submission" date="2021-02" db="EMBL/GenBank/DDBJ databases">
        <title>Psilocybe cubensis genome.</title>
        <authorList>
            <person name="Mckernan K.J."/>
            <person name="Crawford S."/>
            <person name="Trippe A."/>
            <person name="Kane L.T."/>
            <person name="Mclaughlin S."/>
        </authorList>
    </citation>
    <scope>NUCLEOTIDE SEQUENCE [LARGE SCALE GENOMIC DNA]</scope>
    <source>
        <strain evidence="2">MGC-MH-2018</strain>
    </source>
</reference>
<gene>
    <name evidence="2" type="ORF">JR316_000872</name>
</gene>
<accession>A0A8H8CRJ7</accession>
<sequence>MAPKRKSDAMQVQPHGISEAVAAPLTEEIVLQPSNKKARVTEISAELKPLPSSSKDNAQSWKDIKLDGEDEGEVPV</sequence>